<dbReference type="Proteomes" id="UP000318212">
    <property type="component" value="Unassembled WGS sequence"/>
</dbReference>
<sequence>MPDQMDQVQAMNELHTENALRTHARRERSQGLTHCENLDCGEPIAAVRQAMGARLCVPCQKGEEAAAAHQRAWRR</sequence>
<evidence type="ECO:0000256" key="1">
    <source>
        <dbReference type="SAM" id="MobiDB-lite"/>
    </source>
</evidence>
<organism evidence="2 3">
    <name type="scientific">Marilutibacter aestuarii</name>
    <dbReference type="NCBI Taxonomy" id="1706195"/>
    <lineage>
        <taxon>Bacteria</taxon>
        <taxon>Pseudomonadati</taxon>
        <taxon>Pseudomonadota</taxon>
        <taxon>Gammaproteobacteria</taxon>
        <taxon>Lysobacterales</taxon>
        <taxon>Lysobacteraceae</taxon>
        <taxon>Marilutibacter</taxon>
    </lineage>
</organism>
<reference evidence="2 3" key="1">
    <citation type="submission" date="2019-06" db="EMBL/GenBank/DDBJ databases">
        <title>Lysobacter alkalisoli sp. nov. isolated from saline soil.</title>
        <authorList>
            <person name="Sun J.-Q."/>
            <person name="Xu L."/>
        </authorList>
    </citation>
    <scope>NUCLEOTIDE SEQUENCE [LARGE SCALE GENOMIC DNA]</scope>
    <source>
        <strain evidence="2 3">JCM 31130</strain>
    </source>
</reference>
<evidence type="ECO:0000313" key="2">
    <source>
        <dbReference type="EMBL" id="TQD51223.1"/>
    </source>
</evidence>
<keyword evidence="3" id="KW-1185">Reference proteome</keyword>
<evidence type="ECO:0000313" key="3">
    <source>
        <dbReference type="Proteomes" id="UP000318212"/>
    </source>
</evidence>
<feature type="compositionally biased region" description="Polar residues" evidence="1">
    <location>
        <begin position="1"/>
        <end position="10"/>
    </location>
</feature>
<proteinExistence type="predicted"/>
<dbReference type="OrthoDB" id="6058767at2"/>
<dbReference type="AlphaFoldDB" id="A0A508AQL1"/>
<protein>
    <submittedName>
        <fullName evidence="2">TraR/DksA family transcriptional regulator</fullName>
    </submittedName>
</protein>
<comment type="caution">
    <text evidence="2">The sequence shown here is derived from an EMBL/GenBank/DDBJ whole genome shotgun (WGS) entry which is preliminary data.</text>
</comment>
<gene>
    <name evidence="2" type="ORF">FKV25_01970</name>
</gene>
<feature type="region of interest" description="Disordered" evidence="1">
    <location>
        <begin position="1"/>
        <end position="25"/>
    </location>
</feature>
<accession>A0A508AQL1</accession>
<dbReference type="EMBL" id="VICE01000014">
    <property type="protein sequence ID" value="TQD51223.1"/>
    <property type="molecule type" value="Genomic_DNA"/>
</dbReference>
<name>A0A508AQL1_9GAMM</name>